<accession>A0A226X6J8</accession>
<organism evidence="3 4">
    <name type="scientific">Caballeronia sordidicola</name>
    <name type="common">Burkholderia sordidicola</name>
    <dbReference type="NCBI Taxonomy" id="196367"/>
    <lineage>
        <taxon>Bacteria</taxon>
        <taxon>Pseudomonadati</taxon>
        <taxon>Pseudomonadota</taxon>
        <taxon>Betaproteobacteria</taxon>
        <taxon>Burkholderiales</taxon>
        <taxon>Burkholderiaceae</taxon>
        <taxon>Caballeronia</taxon>
    </lineage>
</organism>
<feature type="chain" id="PRO_5013121775" evidence="2">
    <location>
        <begin position="26"/>
        <end position="233"/>
    </location>
</feature>
<proteinExistence type="predicted"/>
<gene>
    <name evidence="3" type="ORF">BSU04_10785</name>
</gene>
<protein>
    <submittedName>
        <fullName evidence="3">Minor pilin of type IV secretion complex (VirB5)</fullName>
    </submittedName>
</protein>
<reference evidence="4" key="1">
    <citation type="submission" date="2017-01" db="EMBL/GenBank/DDBJ databases">
        <title>Genome Analysis of Deinococcus marmoris KOPRI26562.</title>
        <authorList>
            <person name="Kim J.H."/>
            <person name="Oh H.-M."/>
        </authorList>
    </citation>
    <scope>NUCLEOTIDE SEQUENCE [LARGE SCALE GENOMIC DNA]</scope>
    <source>
        <strain evidence="4">PAMC 26633</strain>
    </source>
</reference>
<feature type="signal peptide" evidence="2">
    <location>
        <begin position="1"/>
        <end position="25"/>
    </location>
</feature>
<dbReference type="InterPro" id="IPR014158">
    <property type="entry name" value="T4SS_VirB5"/>
</dbReference>
<dbReference type="Proteomes" id="UP000214720">
    <property type="component" value="Unassembled WGS sequence"/>
</dbReference>
<dbReference type="SUPFAM" id="SSF101082">
    <property type="entry name" value="Typo IV secretion system protein TraC"/>
    <property type="match status" value="1"/>
</dbReference>
<dbReference type="EMBL" id="MTHB01000057">
    <property type="protein sequence ID" value="OXC78607.1"/>
    <property type="molecule type" value="Genomic_DNA"/>
</dbReference>
<feature type="coiled-coil region" evidence="1">
    <location>
        <begin position="181"/>
        <end position="221"/>
    </location>
</feature>
<dbReference type="CDD" id="cd14262">
    <property type="entry name" value="VirB5_like"/>
    <property type="match status" value="1"/>
</dbReference>
<dbReference type="AlphaFoldDB" id="A0A226X6J8"/>
<keyword evidence="1" id="KW-0175">Coiled coil</keyword>
<dbReference type="Gene3D" id="1.20.58.430">
    <property type="entry name" value="Type IV secretion system, VirB5-domain"/>
    <property type="match status" value="1"/>
</dbReference>
<evidence type="ECO:0000313" key="4">
    <source>
        <dbReference type="Proteomes" id="UP000214720"/>
    </source>
</evidence>
<comment type="caution">
    <text evidence="3">The sequence shown here is derived from an EMBL/GenBank/DDBJ whole genome shotgun (WGS) entry which is preliminary data.</text>
</comment>
<sequence length="233" mass="25353">MTQIAKQSRSSMSALARAITTSAVALVIAAPAVNTYAQGIPVISVAELAQDVVMAGQLEQQVQTMEQQYTTMTTQLSALTGNRGLGQILDNPSLRSYLPDQWQSIYDQTKSGQLSGISSAATQIESEEGMTASTPGQQRYNDTLAANKAMSMQAYQANISRLQNIKSLMQQSDATQDPAAKADLQNRLQSENAMIQNEQTRLNLMGQLQQAEIKLSEQQRDQEYTNMITGAAQ</sequence>
<dbReference type="NCBIfam" id="TIGR02791">
    <property type="entry name" value="VirB5"/>
    <property type="match status" value="1"/>
</dbReference>
<dbReference type="RefSeq" id="WP_256982401.1">
    <property type="nucleotide sequence ID" value="NZ_MTHB01000057.1"/>
</dbReference>
<evidence type="ECO:0000313" key="3">
    <source>
        <dbReference type="EMBL" id="OXC78607.1"/>
    </source>
</evidence>
<keyword evidence="2" id="KW-0732">Signal</keyword>
<dbReference type="InterPro" id="IPR023220">
    <property type="entry name" value="T4SS_VirB5-domain"/>
</dbReference>
<dbReference type="Pfam" id="PF07996">
    <property type="entry name" value="T4SS"/>
    <property type="match status" value="1"/>
</dbReference>
<name>A0A226X6J8_CABSO</name>
<evidence type="ECO:0000256" key="2">
    <source>
        <dbReference type="SAM" id="SignalP"/>
    </source>
</evidence>
<evidence type="ECO:0000256" key="1">
    <source>
        <dbReference type="SAM" id="Coils"/>
    </source>
</evidence>